<organism evidence="5 6">
    <name type="scientific">Hydnum rufescens UP504</name>
    <dbReference type="NCBI Taxonomy" id="1448309"/>
    <lineage>
        <taxon>Eukaryota</taxon>
        <taxon>Fungi</taxon>
        <taxon>Dikarya</taxon>
        <taxon>Basidiomycota</taxon>
        <taxon>Agaricomycotina</taxon>
        <taxon>Agaricomycetes</taxon>
        <taxon>Cantharellales</taxon>
        <taxon>Hydnaceae</taxon>
        <taxon>Hydnum</taxon>
    </lineage>
</organism>
<dbReference type="Pfam" id="PF00076">
    <property type="entry name" value="RRM_1"/>
    <property type="match status" value="1"/>
</dbReference>
<feature type="region of interest" description="Disordered" evidence="3">
    <location>
        <begin position="1"/>
        <end position="34"/>
    </location>
</feature>
<evidence type="ECO:0000313" key="6">
    <source>
        <dbReference type="Proteomes" id="UP000886523"/>
    </source>
</evidence>
<evidence type="ECO:0000259" key="4">
    <source>
        <dbReference type="PROSITE" id="PS50102"/>
    </source>
</evidence>
<dbReference type="InterPro" id="IPR035979">
    <property type="entry name" value="RBD_domain_sf"/>
</dbReference>
<sequence>MHRTLEVSPCLPPPQLQESGKKSTGSPREGKKRTQLLDQRRNLYVLGIPQHISLEQFTGLFSSFGVISHAVILAVLDAFSRRRGFIVMSSNEEAALAMKRMSGAVVQGYKLHVSWAVVQRSNGFLDGTDRNPYSGGLCPPPSILPNISSPSYPAIQSHEQTSPASHGSSSLHLSAQMPILFLANLHPDVFRNSTDVLPLLTPYGPVRSIKLLETRPALYADDYSKDEAAKTATSIGHRLPEAPLGALIEYVHHPDALMAQKALHGQLYGSVSGPGLHASFIPSSSKRNQDTSLTSVHNLPSIFRSEQFLHKNNSIPGNSKCLYSPKSGKSFDGYTLTALIAIVPKQGDHTLREGSMRLHMNNHILDHSRHHSQLLPHPTAQRYSHSVPSSLLGYNYDSAQADASLQHRIFMSTALPASSLCTYSTSEASELYMSSESNLDQPLGVSENPRVQTPSHQFHSSPSIRNDCSFL</sequence>
<feature type="domain" description="RRM" evidence="4">
    <location>
        <begin position="41"/>
        <end position="118"/>
    </location>
</feature>
<dbReference type="Proteomes" id="UP000886523">
    <property type="component" value="Unassembled WGS sequence"/>
</dbReference>
<dbReference type="InterPro" id="IPR000504">
    <property type="entry name" value="RRM_dom"/>
</dbReference>
<dbReference type="SUPFAM" id="SSF54928">
    <property type="entry name" value="RNA-binding domain, RBD"/>
    <property type="match status" value="2"/>
</dbReference>
<dbReference type="InterPro" id="IPR012677">
    <property type="entry name" value="Nucleotide-bd_a/b_plait_sf"/>
</dbReference>
<protein>
    <recommendedName>
        <fullName evidence="4">RRM domain-containing protein</fullName>
    </recommendedName>
</protein>
<keyword evidence="6" id="KW-1185">Reference proteome</keyword>
<comment type="caution">
    <text evidence="5">The sequence shown here is derived from an EMBL/GenBank/DDBJ whole genome shotgun (WGS) entry which is preliminary data.</text>
</comment>
<dbReference type="SMART" id="SM00360">
    <property type="entry name" value="RRM"/>
    <property type="match status" value="1"/>
</dbReference>
<feature type="compositionally biased region" description="Polar residues" evidence="3">
    <location>
        <begin position="449"/>
        <end position="462"/>
    </location>
</feature>
<evidence type="ECO:0000313" key="5">
    <source>
        <dbReference type="EMBL" id="KAF9506297.1"/>
    </source>
</evidence>
<dbReference type="PANTHER" id="PTHR48025:SF1">
    <property type="entry name" value="RRM DOMAIN-CONTAINING PROTEIN"/>
    <property type="match status" value="1"/>
</dbReference>
<dbReference type="CDD" id="cd00590">
    <property type="entry name" value="RRM_SF"/>
    <property type="match status" value="1"/>
</dbReference>
<dbReference type="InterPro" id="IPR050502">
    <property type="entry name" value="Euk_RNA-bind_prot"/>
</dbReference>
<proteinExistence type="predicted"/>
<dbReference type="EMBL" id="MU129116">
    <property type="protein sequence ID" value="KAF9506297.1"/>
    <property type="molecule type" value="Genomic_DNA"/>
</dbReference>
<dbReference type="AlphaFoldDB" id="A0A9P6AIR3"/>
<reference evidence="5" key="1">
    <citation type="journal article" date="2020" name="Nat. Commun.">
        <title>Large-scale genome sequencing of mycorrhizal fungi provides insights into the early evolution of symbiotic traits.</title>
        <authorList>
            <person name="Miyauchi S."/>
            <person name="Kiss E."/>
            <person name="Kuo A."/>
            <person name="Drula E."/>
            <person name="Kohler A."/>
            <person name="Sanchez-Garcia M."/>
            <person name="Morin E."/>
            <person name="Andreopoulos B."/>
            <person name="Barry K.W."/>
            <person name="Bonito G."/>
            <person name="Buee M."/>
            <person name="Carver A."/>
            <person name="Chen C."/>
            <person name="Cichocki N."/>
            <person name="Clum A."/>
            <person name="Culley D."/>
            <person name="Crous P.W."/>
            <person name="Fauchery L."/>
            <person name="Girlanda M."/>
            <person name="Hayes R.D."/>
            <person name="Keri Z."/>
            <person name="LaButti K."/>
            <person name="Lipzen A."/>
            <person name="Lombard V."/>
            <person name="Magnuson J."/>
            <person name="Maillard F."/>
            <person name="Murat C."/>
            <person name="Nolan M."/>
            <person name="Ohm R.A."/>
            <person name="Pangilinan J."/>
            <person name="Pereira M.F."/>
            <person name="Perotto S."/>
            <person name="Peter M."/>
            <person name="Pfister S."/>
            <person name="Riley R."/>
            <person name="Sitrit Y."/>
            <person name="Stielow J.B."/>
            <person name="Szollosi G."/>
            <person name="Zifcakova L."/>
            <person name="Stursova M."/>
            <person name="Spatafora J.W."/>
            <person name="Tedersoo L."/>
            <person name="Vaario L.M."/>
            <person name="Yamada A."/>
            <person name="Yan M."/>
            <person name="Wang P."/>
            <person name="Xu J."/>
            <person name="Bruns T."/>
            <person name="Baldrian P."/>
            <person name="Vilgalys R."/>
            <person name="Dunand C."/>
            <person name="Henrissat B."/>
            <person name="Grigoriev I.V."/>
            <person name="Hibbett D."/>
            <person name="Nagy L.G."/>
            <person name="Martin F.M."/>
        </authorList>
    </citation>
    <scope>NUCLEOTIDE SEQUENCE</scope>
    <source>
        <strain evidence="5">UP504</strain>
    </source>
</reference>
<evidence type="ECO:0000256" key="2">
    <source>
        <dbReference type="PROSITE-ProRule" id="PRU00176"/>
    </source>
</evidence>
<gene>
    <name evidence="5" type="ORF">BS47DRAFT_438289</name>
</gene>
<evidence type="ECO:0000256" key="1">
    <source>
        <dbReference type="ARBA" id="ARBA00022884"/>
    </source>
</evidence>
<keyword evidence="1 2" id="KW-0694">RNA-binding</keyword>
<dbReference type="GO" id="GO:0003729">
    <property type="term" value="F:mRNA binding"/>
    <property type="evidence" value="ECO:0007669"/>
    <property type="project" value="TreeGrafter"/>
</dbReference>
<dbReference type="GO" id="GO:0005634">
    <property type="term" value="C:nucleus"/>
    <property type="evidence" value="ECO:0007669"/>
    <property type="project" value="TreeGrafter"/>
</dbReference>
<dbReference type="PANTHER" id="PTHR48025">
    <property type="entry name" value="OS02G0815200 PROTEIN"/>
    <property type="match status" value="1"/>
</dbReference>
<name>A0A9P6AIR3_9AGAM</name>
<dbReference type="PROSITE" id="PS50102">
    <property type="entry name" value="RRM"/>
    <property type="match status" value="1"/>
</dbReference>
<feature type="compositionally biased region" description="Polar residues" evidence="3">
    <location>
        <begin position="16"/>
        <end position="26"/>
    </location>
</feature>
<accession>A0A9P6AIR3</accession>
<feature type="region of interest" description="Disordered" evidence="3">
    <location>
        <begin position="439"/>
        <end position="462"/>
    </location>
</feature>
<dbReference type="Gene3D" id="3.30.70.330">
    <property type="match status" value="1"/>
</dbReference>
<evidence type="ECO:0000256" key="3">
    <source>
        <dbReference type="SAM" id="MobiDB-lite"/>
    </source>
</evidence>
<dbReference type="OrthoDB" id="6159137at2759"/>